<name>A0A803KPP2_CHEQI</name>
<dbReference type="InterPro" id="IPR036457">
    <property type="entry name" value="PPM-type-like_dom_sf"/>
</dbReference>
<accession>A0A803KPP2</accession>
<reference evidence="1" key="2">
    <citation type="submission" date="2021-03" db="UniProtKB">
        <authorList>
            <consortium name="EnsemblPlants"/>
        </authorList>
    </citation>
    <scope>IDENTIFICATION</scope>
</reference>
<protein>
    <submittedName>
        <fullName evidence="1">Uncharacterized protein</fullName>
    </submittedName>
</protein>
<evidence type="ECO:0000313" key="1">
    <source>
        <dbReference type="EnsemblPlants" id="AUR62000998-RA:cds"/>
    </source>
</evidence>
<organism evidence="1 2">
    <name type="scientific">Chenopodium quinoa</name>
    <name type="common">Quinoa</name>
    <dbReference type="NCBI Taxonomy" id="63459"/>
    <lineage>
        <taxon>Eukaryota</taxon>
        <taxon>Viridiplantae</taxon>
        <taxon>Streptophyta</taxon>
        <taxon>Embryophyta</taxon>
        <taxon>Tracheophyta</taxon>
        <taxon>Spermatophyta</taxon>
        <taxon>Magnoliopsida</taxon>
        <taxon>eudicotyledons</taxon>
        <taxon>Gunneridae</taxon>
        <taxon>Pentapetalae</taxon>
        <taxon>Caryophyllales</taxon>
        <taxon>Chenopodiaceae</taxon>
        <taxon>Chenopodioideae</taxon>
        <taxon>Atripliceae</taxon>
        <taxon>Chenopodium</taxon>
    </lineage>
</organism>
<proteinExistence type="predicted"/>
<reference evidence="1" key="1">
    <citation type="journal article" date="2017" name="Nature">
        <title>The genome of Chenopodium quinoa.</title>
        <authorList>
            <person name="Jarvis D.E."/>
            <person name="Ho Y.S."/>
            <person name="Lightfoot D.J."/>
            <person name="Schmoeckel S.M."/>
            <person name="Li B."/>
            <person name="Borm T.J.A."/>
            <person name="Ohyanagi H."/>
            <person name="Mineta K."/>
            <person name="Michell C.T."/>
            <person name="Saber N."/>
            <person name="Kharbatia N.M."/>
            <person name="Rupper R.R."/>
            <person name="Sharp A.R."/>
            <person name="Dally N."/>
            <person name="Boughton B.A."/>
            <person name="Woo Y.H."/>
            <person name="Gao G."/>
            <person name="Schijlen E.G.W.M."/>
            <person name="Guo X."/>
            <person name="Momin A.A."/>
            <person name="Negrao S."/>
            <person name="Al-Babili S."/>
            <person name="Gehring C."/>
            <person name="Roessner U."/>
            <person name="Jung C."/>
            <person name="Murphy K."/>
            <person name="Arold S.T."/>
            <person name="Gojobori T."/>
            <person name="van der Linden C.G."/>
            <person name="van Loo E.N."/>
            <person name="Jellen E.N."/>
            <person name="Maughan P.J."/>
            <person name="Tester M."/>
        </authorList>
    </citation>
    <scope>NUCLEOTIDE SEQUENCE [LARGE SCALE GENOMIC DNA]</scope>
    <source>
        <strain evidence="1">cv. PI 614886</strain>
    </source>
</reference>
<dbReference type="EnsemblPlants" id="AUR62000998-RA">
    <property type="protein sequence ID" value="AUR62000998-RA:cds"/>
    <property type="gene ID" value="AUR62000998"/>
</dbReference>
<dbReference type="AlphaFoldDB" id="A0A803KPP2"/>
<dbReference type="Proteomes" id="UP000596660">
    <property type="component" value="Unplaced"/>
</dbReference>
<keyword evidence="2" id="KW-1185">Reference proteome</keyword>
<dbReference type="Gene3D" id="3.60.40.10">
    <property type="entry name" value="PPM-type phosphatase domain"/>
    <property type="match status" value="1"/>
</dbReference>
<evidence type="ECO:0000313" key="2">
    <source>
        <dbReference type="Proteomes" id="UP000596660"/>
    </source>
</evidence>
<sequence>MMDSGGPGLVPASSRVTVFLKVQTLVFFSSSLRLFASSPVLLPPFSADCRSGSLVATSPSSRHSAVACSVSVDGGLRPLHLSASNNNNIKDVNDHGETVLHVIAGYATSAVSKSPNYPSPVAVHRIAASPFTVSPPRRQPRRRALISRELKSEKMEKPSVSYGYAEKAKKGEDFYLVKTDCQRVPGNSASTFSVFAIFDGHHGNAAAIYARDNLLNHVLAAMPRELGRDEWLHALPRALGGQCLL</sequence>
<dbReference type="Gramene" id="AUR62000998-RA">
    <property type="protein sequence ID" value="AUR62000998-RA:cds"/>
    <property type="gene ID" value="AUR62000998"/>
</dbReference>
<dbReference type="SUPFAM" id="SSF81606">
    <property type="entry name" value="PP2C-like"/>
    <property type="match status" value="1"/>
</dbReference>